<evidence type="ECO:0000313" key="1">
    <source>
        <dbReference type="EMBL" id="KAH3800715.1"/>
    </source>
</evidence>
<organism evidence="1 2">
    <name type="scientific">Dreissena polymorpha</name>
    <name type="common">Zebra mussel</name>
    <name type="synonym">Mytilus polymorpha</name>
    <dbReference type="NCBI Taxonomy" id="45954"/>
    <lineage>
        <taxon>Eukaryota</taxon>
        <taxon>Metazoa</taxon>
        <taxon>Spiralia</taxon>
        <taxon>Lophotrochozoa</taxon>
        <taxon>Mollusca</taxon>
        <taxon>Bivalvia</taxon>
        <taxon>Autobranchia</taxon>
        <taxon>Heteroconchia</taxon>
        <taxon>Euheterodonta</taxon>
        <taxon>Imparidentia</taxon>
        <taxon>Neoheterodontei</taxon>
        <taxon>Myida</taxon>
        <taxon>Dreissenoidea</taxon>
        <taxon>Dreissenidae</taxon>
        <taxon>Dreissena</taxon>
    </lineage>
</organism>
<reference evidence="1" key="2">
    <citation type="submission" date="2020-11" db="EMBL/GenBank/DDBJ databases">
        <authorList>
            <person name="McCartney M.A."/>
            <person name="Auch B."/>
            <person name="Kono T."/>
            <person name="Mallez S."/>
            <person name="Becker A."/>
            <person name="Gohl D.M."/>
            <person name="Silverstein K.A.T."/>
            <person name="Koren S."/>
            <person name="Bechman K.B."/>
            <person name="Herman A."/>
            <person name="Abrahante J.E."/>
            <person name="Garbe J."/>
        </authorList>
    </citation>
    <scope>NUCLEOTIDE SEQUENCE</scope>
    <source>
        <strain evidence="1">Duluth1</strain>
        <tissue evidence="1">Whole animal</tissue>
    </source>
</reference>
<proteinExistence type="predicted"/>
<dbReference type="Proteomes" id="UP000828390">
    <property type="component" value="Unassembled WGS sequence"/>
</dbReference>
<name>A0A9D4FQM3_DREPO</name>
<comment type="caution">
    <text evidence="1">The sequence shown here is derived from an EMBL/GenBank/DDBJ whole genome shotgun (WGS) entry which is preliminary data.</text>
</comment>
<protein>
    <submittedName>
        <fullName evidence="1">Uncharacterized protein</fullName>
    </submittedName>
</protein>
<dbReference type="AlphaFoldDB" id="A0A9D4FQM3"/>
<sequence>MLWYSKTRMGLEMLMLENSTRVKPRTDDNGDELLEDSNFVENAIVLRLGEVWEDMRERMLLEGSSVNVNDCKDIFDAMLM</sequence>
<dbReference type="EMBL" id="JAIWYP010000007">
    <property type="protein sequence ID" value="KAH3800715.1"/>
    <property type="molecule type" value="Genomic_DNA"/>
</dbReference>
<reference evidence="1" key="1">
    <citation type="journal article" date="2019" name="bioRxiv">
        <title>The Genome of the Zebra Mussel, Dreissena polymorpha: A Resource for Invasive Species Research.</title>
        <authorList>
            <person name="McCartney M.A."/>
            <person name="Auch B."/>
            <person name="Kono T."/>
            <person name="Mallez S."/>
            <person name="Zhang Y."/>
            <person name="Obille A."/>
            <person name="Becker A."/>
            <person name="Abrahante J.E."/>
            <person name="Garbe J."/>
            <person name="Badalamenti J.P."/>
            <person name="Herman A."/>
            <person name="Mangelson H."/>
            <person name="Liachko I."/>
            <person name="Sullivan S."/>
            <person name="Sone E.D."/>
            <person name="Koren S."/>
            <person name="Silverstein K.A.T."/>
            <person name="Beckman K.B."/>
            <person name="Gohl D.M."/>
        </authorList>
    </citation>
    <scope>NUCLEOTIDE SEQUENCE</scope>
    <source>
        <strain evidence="1">Duluth1</strain>
        <tissue evidence="1">Whole animal</tissue>
    </source>
</reference>
<evidence type="ECO:0000313" key="2">
    <source>
        <dbReference type="Proteomes" id="UP000828390"/>
    </source>
</evidence>
<accession>A0A9D4FQM3</accession>
<gene>
    <name evidence="1" type="ORF">DPMN_154355</name>
</gene>
<keyword evidence="2" id="KW-1185">Reference proteome</keyword>